<evidence type="ECO:0000313" key="10">
    <source>
        <dbReference type="EMBL" id="EKC58716.1"/>
    </source>
</evidence>
<evidence type="ECO:0000256" key="1">
    <source>
        <dbReference type="ARBA" id="ARBA00008936"/>
    </source>
</evidence>
<reference evidence="10" key="1">
    <citation type="journal article" date="2013" name="Environ. Microbiol.">
        <title>Microbiota from the distal guts of lean and obese adolescents exhibit partial functional redundancy besides clear differences in community structure.</title>
        <authorList>
            <person name="Ferrer M."/>
            <person name="Ruiz A."/>
            <person name="Lanza F."/>
            <person name="Haange S.B."/>
            <person name="Oberbach A."/>
            <person name="Till H."/>
            <person name="Bargiela R."/>
            <person name="Campoy C."/>
            <person name="Segura M.T."/>
            <person name="Richter M."/>
            <person name="von Bergen M."/>
            <person name="Seifert J."/>
            <person name="Suarez A."/>
        </authorList>
    </citation>
    <scope>NUCLEOTIDE SEQUENCE</scope>
</reference>
<feature type="domain" description="ATPase F1/V1/A1 complex alpha/beta subunit N-terminal" evidence="9">
    <location>
        <begin position="27"/>
        <end position="92"/>
    </location>
</feature>
<keyword evidence="6" id="KW-0472">Membrane</keyword>
<dbReference type="SUPFAM" id="SSF50615">
    <property type="entry name" value="N-terminal domain of alpha and beta subunits of F1 ATP synthase"/>
    <property type="match status" value="1"/>
</dbReference>
<dbReference type="Gene3D" id="3.40.50.300">
    <property type="entry name" value="P-loop containing nucleotide triphosphate hydrolases"/>
    <property type="match status" value="1"/>
</dbReference>
<evidence type="ECO:0000256" key="3">
    <source>
        <dbReference type="ARBA" id="ARBA00022741"/>
    </source>
</evidence>
<dbReference type="GO" id="GO:0043531">
    <property type="term" value="F:ADP binding"/>
    <property type="evidence" value="ECO:0007669"/>
    <property type="project" value="TreeGrafter"/>
</dbReference>
<dbReference type="InterPro" id="IPR036121">
    <property type="entry name" value="ATPase_F1/V1/A1_a/bsu_N_sf"/>
</dbReference>
<dbReference type="PANTHER" id="PTHR48082">
    <property type="entry name" value="ATP SYNTHASE SUBUNIT ALPHA, MITOCHONDRIAL"/>
    <property type="match status" value="1"/>
</dbReference>
<dbReference type="InterPro" id="IPR023366">
    <property type="entry name" value="ATP_synth_asu-like_sf"/>
</dbReference>
<comment type="similarity">
    <text evidence="1">Belongs to the ATPase alpha/beta chains family.</text>
</comment>
<evidence type="ECO:0000256" key="4">
    <source>
        <dbReference type="ARBA" id="ARBA00022840"/>
    </source>
</evidence>
<organism evidence="10">
    <name type="scientific">human gut metagenome</name>
    <dbReference type="NCBI Taxonomy" id="408170"/>
    <lineage>
        <taxon>unclassified sequences</taxon>
        <taxon>metagenomes</taxon>
        <taxon>organismal metagenomes</taxon>
    </lineage>
</organism>
<keyword evidence="3" id="KW-0547">Nucleotide-binding</keyword>
<keyword evidence="7" id="KW-0139">CF(1)</keyword>
<evidence type="ECO:0000256" key="2">
    <source>
        <dbReference type="ARBA" id="ARBA00022448"/>
    </source>
</evidence>
<evidence type="ECO:0000256" key="6">
    <source>
        <dbReference type="ARBA" id="ARBA00023136"/>
    </source>
</evidence>
<evidence type="ECO:0000256" key="8">
    <source>
        <dbReference type="ARBA" id="ARBA00023310"/>
    </source>
</evidence>
<sequence length="160" mass="17152">MDLRPDEITGIIKSRIKDYGSKIRLEDTGTVVTVGDGIVRIHGLEKCMMNELLEFENGVRCMALNLEQDFVGAVMLGSDAEIKEGDTVKRTGSVVSVPVGEELLGRVVNALGQPIDGKGAILAKETRPIEKIAPGIITRKSVNVPLQTGIKAIDSMIPIG</sequence>
<evidence type="ECO:0000259" key="9">
    <source>
        <dbReference type="Pfam" id="PF02874"/>
    </source>
</evidence>
<dbReference type="GO" id="GO:0045259">
    <property type="term" value="C:proton-transporting ATP synthase complex"/>
    <property type="evidence" value="ECO:0007669"/>
    <property type="project" value="UniProtKB-KW"/>
</dbReference>
<dbReference type="GO" id="GO:0005524">
    <property type="term" value="F:ATP binding"/>
    <property type="evidence" value="ECO:0007669"/>
    <property type="project" value="UniProtKB-KW"/>
</dbReference>
<keyword evidence="5" id="KW-0406">Ion transport</keyword>
<comment type="caution">
    <text evidence="10">The sequence shown here is derived from an EMBL/GenBank/DDBJ whole genome shotgun (WGS) entry which is preliminary data.</text>
</comment>
<dbReference type="Pfam" id="PF02874">
    <property type="entry name" value="ATP-synt_ab_N"/>
    <property type="match status" value="1"/>
</dbReference>
<keyword evidence="4" id="KW-0067">ATP-binding</keyword>
<feature type="non-terminal residue" evidence="10">
    <location>
        <position position="160"/>
    </location>
</feature>
<dbReference type="PANTHER" id="PTHR48082:SF2">
    <property type="entry name" value="ATP SYNTHASE SUBUNIT ALPHA, MITOCHONDRIAL"/>
    <property type="match status" value="1"/>
</dbReference>
<protein>
    <submittedName>
        <fullName evidence="10">ATP synthase F1 subcomplex alpha subunit</fullName>
    </submittedName>
</protein>
<accession>K1THI3</accession>
<dbReference type="FunFam" id="2.40.30.20:FF:000001">
    <property type="entry name" value="ATP synthase subunit alpha"/>
    <property type="match status" value="1"/>
</dbReference>
<keyword evidence="2" id="KW-0813">Transport</keyword>
<evidence type="ECO:0000256" key="7">
    <source>
        <dbReference type="ARBA" id="ARBA00023196"/>
    </source>
</evidence>
<dbReference type="GO" id="GO:0046933">
    <property type="term" value="F:proton-transporting ATP synthase activity, rotational mechanism"/>
    <property type="evidence" value="ECO:0007669"/>
    <property type="project" value="InterPro"/>
</dbReference>
<dbReference type="InterPro" id="IPR005294">
    <property type="entry name" value="ATP_synth_F1_asu"/>
</dbReference>
<dbReference type="EMBL" id="AJWY01009316">
    <property type="protein sequence ID" value="EKC58716.1"/>
    <property type="molecule type" value="Genomic_DNA"/>
</dbReference>
<dbReference type="CDD" id="cd18116">
    <property type="entry name" value="ATP-synt_F1_alpha_N"/>
    <property type="match status" value="1"/>
</dbReference>
<keyword evidence="8" id="KW-0066">ATP synthesis</keyword>
<evidence type="ECO:0000256" key="5">
    <source>
        <dbReference type="ARBA" id="ARBA00023065"/>
    </source>
</evidence>
<gene>
    <name evidence="10" type="ORF">LEA_13723</name>
</gene>
<dbReference type="InterPro" id="IPR027417">
    <property type="entry name" value="P-loop_NTPase"/>
</dbReference>
<name>K1THI3_9ZZZZ</name>
<dbReference type="Gene3D" id="2.40.30.20">
    <property type="match status" value="1"/>
</dbReference>
<proteinExistence type="inferred from homology"/>
<dbReference type="InterPro" id="IPR004100">
    <property type="entry name" value="ATPase_F1/V1/A1_a/bsu_N"/>
</dbReference>
<dbReference type="SUPFAM" id="SSF52540">
    <property type="entry name" value="P-loop containing nucleoside triphosphate hydrolases"/>
    <property type="match status" value="1"/>
</dbReference>
<dbReference type="AlphaFoldDB" id="K1THI3"/>